<evidence type="ECO:0000256" key="4">
    <source>
        <dbReference type="ARBA" id="ARBA00035176"/>
    </source>
</evidence>
<reference evidence="6" key="1">
    <citation type="journal article" date="2020" name="mSystems">
        <title>Genome- and Community-Level Interaction Insights into Carbon Utilization and Element Cycling Functions of Hydrothermarchaeota in Hydrothermal Sediment.</title>
        <authorList>
            <person name="Zhou Z."/>
            <person name="Liu Y."/>
            <person name="Xu W."/>
            <person name="Pan J."/>
            <person name="Luo Z.H."/>
            <person name="Li M."/>
        </authorList>
    </citation>
    <scope>NUCLEOTIDE SEQUENCE [LARGE SCALE GENOMIC DNA]</scope>
    <source>
        <strain evidence="6">HyVt-237</strain>
    </source>
</reference>
<dbReference type="Proteomes" id="UP000885931">
    <property type="component" value="Unassembled WGS sequence"/>
</dbReference>
<dbReference type="SUPFAM" id="SSF57829">
    <property type="entry name" value="Zn-binding ribosomal proteins"/>
    <property type="match status" value="1"/>
</dbReference>
<keyword evidence="2 5" id="KW-0689">Ribosomal protein</keyword>
<dbReference type="Pfam" id="PF00471">
    <property type="entry name" value="Ribosomal_L33"/>
    <property type="match status" value="1"/>
</dbReference>
<dbReference type="NCBIfam" id="NF001764">
    <property type="entry name" value="PRK00504.1"/>
    <property type="match status" value="1"/>
</dbReference>
<dbReference type="GO" id="GO:1990904">
    <property type="term" value="C:ribonucleoprotein complex"/>
    <property type="evidence" value="ECO:0007669"/>
    <property type="project" value="UniProtKB-KW"/>
</dbReference>
<accession>A0A7C0XAP9</accession>
<dbReference type="GO" id="GO:0005840">
    <property type="term" value="C:ribosome"/>
    <property type="evidence" value="ECO:0007669"/>
    <property type="project" value="UniProtKB-KW"/>
</dbReference>
<name>A0A7C0XAP9_UNCW3</name>
<dbReference type="InterPro" id="IPR001705">
    <property type="entry name" value="Ribosomal_bL33"/>
</dbReference>
<evidence type="ECO:0000256" key="2">
    <source>
        <dbReference type="ARBA" id="ARBA00022980"/>
    </source>
</evidence>
<keyword evidence="3 5" id="KW-0687">Ribonucleoprotein</keyword>
<evidence type="ECO:0000313" key="6">
    <source>
        <dbReference type="EMBL" id="HDM90004.1"/>
    </source>
</evidence>
<evidence type="ECO:0000256" key="1">
    <source>
        <dbReference type="ARBA" id="ARBA00007596"/>
    </source>
</evidence>
<comment type="caution">
    <text evidence="6">The sequence shown here is derived from an EMBL/GenBank/DDBJ whole genome shotgun (WGS) entry which is preliminary data.</text>
</comment>
<protein>
    <recommendedName>
        <fullName evidence="4 5">Large ribosomal subunit protein bL33</fullName>
    </recommendedName>
</protein>
<dbReference type="AlphaFoldDB" id="A0A7C0XAP9"/>
<dbReference type="NCBIfam" id="TIGR01023">
    <property type="entry name" value="rpmG_bact"/>
    <property type="match status" value="1"/>
</dbReference>
<comment type="similarity">
    <text evidence="1 5">Belongs to the bacterial ribosomal protein bL33 family.</text>
</comment>
<dbReference type="Gene3D" id="2.20.28.120">
    <property type="entry name" value="Ribosomal protein L33"/>
    <property type="match status" value="1"/>
</dbReference>
<evidence type="ECO:0000256" key="3">
    <source>
        <dbReference type="ARBA" id="ARBA00023274"/>
    </source>
</evidence>
<organism evidence="6">
    <name type="scientific">candidate division WOR-3 bacterium</name>
    <dbReference type="NCBI Taxonomy" id="2052148"/>
    <lineage>
        <taxon>Bacteria</taxon>
        <taxon>Bacteria division WOR-3</taxon>
    </lineage>
</organism>
<gene>
    <name evidence="5 6" type="primary">rpmG</name>
    <name evidence="6" type="ORF">ENG67_02215</name>
</gene>
<evidence type="ECO:0000256" key="5">
    <source>
        <dbReference type="HAMAP-Rule" id="MF_00294"/>
    </source>
</evidence>
<dbReference type="InterPro" id="IPR011332">
    <property type="entry name" value="Ribosomal_zn-bd"/>
</dbReference>
<dbReference type="HAMAP" id="MF_00294">
    <property type="entry name" value="Ribosomal_bL33"/>
    <property type="match status" value="1"/>
</dbReference>
<dbReference type="GO" id="GO:0005737">
    <property type="term" value="C:cytoplasm"/>
    <property type="evidence" value="ECO:0007669"/>
    <property type="project" value="UniProtKB-ARBA"/>
</dbReference>
<dbReference type="GO" id="GO:0003735">
    <property type="term" value="F:structural constituent of ribosome"/>
    <property type="evidence" value="ECO:0007669"/>
    <property type="project" value="InterPro"/>
</dbReference>
<dbReference type="InterPro" id="IPR038584">
    <property type="entry name" value="Ribosomal_bL33_sf"/>
</dbReference>
<dbReference type="EMBL" id="DRBW01000082">
    <property type="protein sequence ID" value="HDM90004.1"/>
    <property type="molecule type" value="Genomic_DNA"/>
</dbReference>
<dbReference type="GO" id="GO:0006412">
    <property type="term" value="P:translation"/>
    <property type="evidence" value="ECO:0007669"/>
    <property type="project" value="UniProtKB-UniRule"/>
</dbReference>
<proteinExistence type="inferred from homology"/>
<sequence length="49" mass="6179">MRVTYFLVCQECKRKNYTIRKRKDKKGQKLELRKYCKFCKKHTLHKESR</sequence>